<name>A0A256F799_9HYPH</name>
<dbReference type="AlphaFoldDB" id="A0A256F799"/>
<protein>
    <submittedName>
        <fullName evidence="1">Uncharacterized protein</fullName>
    </submittedName>
</protein>
<accession>A0A256F799</accession>
<dbReference type="Proteomes" id="UP000216478">
    <property type="component" value="Unassembled WGS sequence"/>
</dbReference>
<keyword evidence="2" id="KW-1185">Reference proteome</keyword>
<gene>
    <name evidence="1" type="ORF">CEV33_2200</name>
</gene>
<sequence>MDAELCRSRSKGKFSPMLFRDLADVHFVWLANYKATKPGSVDCD</sequence>
<evidence type="ECO:0000313" key="2">
    <source>
        <dbReference type="Proteomes" id="UP000216478"/>
    </source>
</evidence>
<dbReference type="EMBL" id="NNRL01000163">
    <property type="protein sequence ID" value="OYR10735.1"/>
    <property type="molecule type" value="Genomic_DNA"/>
</dbReference>
<proteinExistence type="predicted"/>
<reference evidence="1 2" key="1">
    <citation type="submission" date="2017-07" db="EMBL/GenBank/DDBJ databases">
        <title>Phylogenetic study on the rhizospheric bacterium Ochrobactrum sp. A44.</title>
        <authorList>
            <person name="Krzyzanowska D.M."/>
            <person name="Ossowicki A."/>
            <person name="Rajewska M."/>
            <person name="Maciag T."/>
            <person name="Kaczynski Z."/>
            <person name="Czerwicka M."/>
            <person name="Jafra S."/>
        </authorList>
    </citation>
    <scope>NUCLEOTIDE SEQUENCE [LARGE SCALE GENOMIC DNA]</scope>
    <source>
        <strain evidence="1 2">OgA9a</strain>
    </source>
</reference>
<evidence type="ECO:0000313" key="1">
    <source>
        <dbReference type="EMBL" id="OYR10735.1"/>
    </source>
</evidence>
<organism evidence="1 2">
    <name type="scientific">Brucella grignonensis</name>
    <dbReference type="NCBI Taxonomy" id="94627"/>
    <lineage>
        <taxon>Bacteria</taxon>
        <taxon>Pseudomonadati</taxon>
        <taxon>Pseudomonadota</taxon>
        <taxon>Alphaproteobacteria</taxon>
        <taxon>Hyphomicrobiales</taxon>
        <taxon>Brucellaceae</taxon>
        <taxon>Brucella/Ochrobactrum group</taxon>
        <taxon>Brucella</taxon>
    </lineage>
</organism>
<comment type="caution">
    <text evidence="1">The sequence shown here is derived from an EMBL/GenBank/DDBJ whole genome shotgun (WGS) entry which is preliminary data.</text>
</comment>